<reference evidence="2" key="1">
    <citation type="submission" date="2018-05" db="EMBL/GenBank/DDBJ databases">
        <authorList>
            <person name="Lanie J.A."/>
            <person name="Ng W.-L."/>
            <person name="Kazmierczak K.M."/>
            <person name="Andrzejewski T.M."/>
            <person name="Davidsen T.M."/>
            <person name="Wayne K.J."/>
            <person name="Tettelin H."/>
            <person name="Glass J.I."/>
            <person name="Rusch D."/>
            <person name="Podicherti R."/>
            <person name="Tsui H.-C.T."/>
            <person name="Winkler M.E."/>
        </authorList>
    </citation>
    <scope>NUCLEOTIDE SEQUENCE</scope>
</reference>
<accession>A0A382W8P6</accession>
<dbReference type="Pfam" id="PF04069">
    <property type="entry name" value="OpuAC"/>
    <property type="match status" value="1"/>
</dbReference>
<feature type="domain" description="ABC-type glycine betaine transport system substrate-binding" evidence="1">
    <location>
        <begin position="29"/>
        <end position="89"/>
    </location>
</feature>
<dbReference type="Gene3D" id="3.10.105.10">
    <property type="entry name" value="Dipeptide-binding Protein, Domain 3"/>
    <property type="match status" value="1"/>
</dbReference>
<dbReference type="EMBL" id="UINC01157623">
    <property type="protein sequence ID" value="SVD54715.1"/>
    <property type="molecule type" value="Genomic_DNA"/>
</dbReference>
<protein>
    <recommendedName>
        <fullName evidence="1">ABC-type glycine betaine transport system substrate-binding domain-containing protein</fullName>
    </recommendedName>
</protein>
<dbReference type="GO" id="GO:0022857">
    <property type="term" value="F:transmembrane transporter activity"/>
    <property type="evidence" value="ECO:0007669"/>
    <property type="project" value="InterPro"/>
</dbReference>
<dbReference type="GO" id="GO:0043190">
    <property type="term" value="C:ATP-binding cassette (ABC) transporter complex"/>
    <property type="evidence" value="ECO:0007669"/>
    <property type="project" value="InterPro"/>
</dbReference>
<gene>
    <name evidence="2" type="ORF">METZ01_LOCUS407569</name>
</gene>
<dbReference type="SUPFAM" id="SSF53850">
    <property type="entry name" value="Periplasmic binding protein-like II"/>
    <property type="match status" value="1"/>
</dbReference>
<dbReference type="AlphaFoldDB" id="A0A382W8P6"/>
<evidence type="ECO:0000313" key="2">
    <source>
        <dbReference type="EMBL" id="SVD54715.1"/>
    </source>
</evidence>
<name>A0A382W8P6_9ZZZZ</name>
<organism evidence="2">
    <name type="scientific">marine metagenome</name>
    <dbReference type="NCBI Taxonomy" id="408172"/>
    <lineage>
        <taxon>unclassified sequences</taxon>
        <taxon>metagenomes</taxon>
        <taxon>ecological metagenomes</taxon>
    </lineage>
</organism>
<evidence type="ECO:0000259" key="1">
    <source>
        <dbReference type="Pfam" id="PF04069"/>
    </source>
</evidence>
<sequence length="94" mass="10405">MLKTLTKIIAVTATTFAFLALSTVAKAADPIRIPVLNWSSQIVMANVLGQVFEEQGYTVEYVPAESASRYEAVRIGDLHIAHETWESTMAIPFY</sequence>
<proteinExistence type="predicted"/>
<feature type="non-terminal residue" evidence="2">
    <location>
        <position position="94"/>
    </location>
</feature>
<dbReference type="InterPro" id="IPR007210">
    <property type="entry name" value="ABC_Gly_betaine_transp_sub-bd"/>
</dbReference>